<sequence length="234" mass="25656">MFGLSERKQERLYKQVMENELISDRSYNMWLGGVIVYGLLVNIFICARFTEVALSIHPLALLIGYFICVLAGTFISAKSSDPIISFLGYNLVVVPIGLVVSTSVYYYGGLRSNVVLLAMVYTAGITVVMICCSILKPDFFSKLGGVLLGGLIGLILVELILLLFGVAQSITSLAGAILFSLYIGYDYWKAQQYPKTVDNAVDSALDIYLDIINLFLRILSILGNGKSSSKKNSF</sequence>
<evidence type="ECO:0000313" key="7">
    <source>
        <dbReference type="EMBL" id="ADL35733.1"/>
    </source>
</evidence>
<evidence type="ECO:0000256" key="2">
    <source>
        <dbReference type="ARBA" id="ARBA00010350"/>
    </source>
</evidence>
<evidence type="ECO:0000256" key="1">
    <source>
        <dbReference type="ARBA" id="ARBA00004141"/>
    </source>
</evidence>
<dbReference type="PANTHER" id="PTHR23291:SF50">
    <property type="entry name" value="PROTEIN LIFEGUARD 4"/>
    <property type="match status" value="1"/>
</dbReference>
<keyword evidence="8" id="KW-1185">Reference proteome</keyword>
<evidence type="ECO:0000256" key="6">
    <source>
        <dbReference type="RuleBase" id="RU004379"/>
    </source>
</evidence>
<protein>
    <recommendedName>
        <fullName evidence="9">Inhibitor of apoptosis-promoting Bax1</fullName>
    </recommendedName>
</protein>
<dbReference type="KEGG" id="bpb:bpr_III044"/>
<proteinExistence type="inferred from homology"/>
<feature type="transmembrane region" description="Helical" evidence="6">
    <location>
        <begin position="27"/>
        <end position="50"/>
    </location>
</feature>
<name>E0S2V1_BUTPB</name>
<dbReference type="GO" id="GO:0005886">
    <property type="term" value="C:plasma membrane"/>
    <property type="evidence" value="ECO:0007669"/>
    <property type="project" value="TreeGrafter"/>
</dbReference>
<gene>
    <name evidence="7" type="ordered locus">bpr_III044</name>
</gene>
<organism evidence="7 8">
    <name type="scientific">Butyrivibrio proteoclasticus (strain ATCC 51982 / DSM 14932 / B316)</name>
    <name type="common">Clostridium proteoclasticum</name>
    <dbReference type="NCBI Taxonomy" id="515622"/>
    <lineage>
        <taxon>Bacteria</taxon>
        <taxon>Bacillati</taxon>
        <taxon>Bacillota</taxon>
        <taxon>Clostridia</taxon>
        <taxon>Lachnospirales</taxon>
        <taxon>Lachnospiraceae</taxon>
        <taxon>Butyrivibrio</taxon>
    </lineage>
</organism>
<keyword evidence="4 6" id="KW-1133">Transmembrane helix</keyword>
<dbReference type="AlphaFoldDB" id="E0S2V1"/>
<feature type="transmembrane region" description="Helical" evidence="6">
    <location>
        <begin position="146"/>
        <end position="164"/>
    </location>
</feature>
<dbReference type="Pfam" id="PF01027">
    <property type="entry name" value="Bax1-I"/>
    <property type="match status" value="1"/>
</dbReference>
<dbReference type="EMBL" id="CP001811">
    <property type="protein sequence ID" value="ADL35733.1"/>
    <property type="molecule type" value="Genomic_DNA"/>
</dbReference>
<feature type="transmembrane region" description="Helical" evidence="6">
    <location>
        <begin position="87"/>
        <end position="108"/>
    </location>
</feature>
<feature type="transmembrane region" description="Helical" evidence="6">
    <location>
        <begin position="56"/>
        <end position="75"/>
    </location>
</feature>
<evidence type="ECO:0000313" key="8">
    <source>
        <dbReference type="Proteomes" id="UP000001299"/>
    </source>
</evidence>
<dbReference type="HOGENOM" id="CLU_1255244_0_0_9"/>
<evidence type="ECO:0000256" key="3">
    <source>
        <dbReference type="ARBA" id="ARBA00022692"/>
    </source>
</evidence>
<comment type="similarity">
    <text evidence="2 6">Belongs to the BI1 family.</text>
</comment>
<dbReference type="STRING" id="515622.bpr_III044"/>
<evidence type="ECO:0000256" key="4">
    <source>
        <dbReference type="ARBA" id="ARBA00022989"/>
    </source>
</evidence>
<keyword evidence="3 6" id="KW-0812">Transmembrane</keyword>
<evidence type="ECO:0000256" key="5">
    <source>
        <dbReference type="ARBA" id="ARBA00023136"/>
    </source>
</evidence>
<evidence type="ECO:0008006" key="9">
    <source>
        <dbReference type="Google" id="ProtNLM"/>
    </source>
</evidence>
<feature type="transmembrane region" description="Helical" evidence="6">
    <location>
        <begin position="114"/>
        <end position="134"/>
    </location>
</feature>
<dbReference type="PANTHER" id="PTHR23291">
    <property type="entry name" value="BAX INHIBITOR-RELATED"/>
    <property type="match status" value="1"/>
</dbReference>
<dbReference type="eggNOG" id="COG0670">
    <property type="taxonomic scope" value="Bacteria"/>
</dbReference>
<keyword evidence="5 6" id="KW-0472">Membrane</keyword>
<reference evidence="7 8" key="1">
    <citation type="journal article" date="2010" name="PLoS ONE">
        <title>The glycobiome of the rumen bacterium Butyrivibrio proteoclasticus B316(T) highlights adaptation to a polysaccharide-rich environment.</title>
        <authorList>
            <person name="Kelly W.J."/>
            <person name="Leahy S.C."/>
            <person name="Altermann E."/>
            <person name="Yeoman C.J."/>
            <person name="Dunne J.C."/>
            <person name="Kong Z."/>
            <person name="Pacheco D.M."/>
            <person name="Li D."/>
            <person name="Noel S.J."/>
            <person name="Moon C.D."/>
            <person name="Cookson A.L."/>
            <person name="Attwood G.T."/>
        </authorList>
    </citation>
    <scope>NUCLEOTIDE SEQUENCE [LARGE SCALE GENOMIC DNA]</scope>
    <source>
        <strain evidence="8">ATCC 51982 / DSM 14932 / B316</strain>
    </source>
</reference>
<dbReference type="Proteomes" id="UP000001299">
    <property type="component" value="Chromosome 2"/>
</dbReference>
<dbReference type="InterPro" id="IPR006214">
    <property type="entry name" value="Bax_inhibitor_1-related"/>
</dbReference>
<comment type="subcellular location">
    <subcellularLocation>
        <location evidence="1">Membrane</location>
        <topology evidence="1">Multi-pass membrane protein</topology>
    </subcellularLocation>
</comment>
<accession>E0S2V1</accession>